<organism evidence="13 14">
    <name type="scientific">Eiseniibacteriota bacterium</name>
    <dbReference type="NCBI Taxonomy" id="2212470"/>
    <lineage>
        <taxon>Bacteria</taxon>
        <taxon>Candidatus Eiseniibacteriota</taxon>
    </lineage>
</organism>
<comment type="subcellular location">
    <subcellularLocation>
        <location evidence="1">Cell inner membrane</location>
        <topology evidence="1">Multi-pass membrane protein</topology>
    </subcellularLocation>
    <subcellularLocation>
        <location evidence="9">Cell membrane</location>
        <topology evidence="9">Multi-pass membrane protein</topology>
    </subcellularLocation>
</comment>
<dbReference type="InterPro" id="IPR014032">
    <property type="entry name" value="Peptidase_A24A_bac"/>
</dbReference>
<keyword evidence="6 10" id="KW-1133">Transmembrane helix</keyword>
<evidence type="ECO:0000256" key="5">
    <source>
        <dbReference type="ARBA" id="ARBA00022692"/>
    </source>
</evidence>
<keyword evidence="9" id="KW-0645">Protease</keyword>
<proteinExistence type="inferred from homology"/>
<keyword evidence="9" id="KW-0808">Transferase</keyword>
<protein>
    <recommendedName>
        <fullName evidence="9">Prepilin leader peptidase/N-methyltransferase</fullName>
        <ecNumber evidence="9">2.1.1.-</ecNumber>
        <ecNumber evidence="9">3.4.23.43</ecNumber>
    </recommendedName>
</protein>
<dbReference type="GO" id="GO:0005886">
    <property type="term" value="C:plasma membrane"/>
    <property type="evidence" value="ECO:0007669"/>
    <property type="project" value="UniProtKB-SubCell"/>
</dbReference>
<dbReference type="EMBL" id="VGIY01000064">
    <property type="protein sequence ID" value="MBM3316996.1"/>
    <property type="molecule type" value="Genomic_DNA"/>
</dbReference>
<keyword evidence="9" id="KW-0511">Multifunctional enzyme</keyword>
<sequence>MSPTAGAAPLDWLLVALVGASLGSFANVVIHRLPRGISLVRRRSRCPSCEQPIAWFDNVPLLSFALLVGRCRRCRARIPARYPLVEALGALLALAAFWRAPGPAQAVLWTGFALALLVVIFIDYDHRIIPDAITLPGAGVGLAAALLGPRPLPDALWGVALGAGGLLLVAWFYRLAAKREGLGLGDVKLMAMIGAFCGWQGALVTILLGSLAGSLVGIALLSSGRGTRRTALPFGSFLAPAAWAALFAGDWLWGQYLRLFTG</sequence>
<feature type="transmembrane region" description="Helical" evidence="10">
    <location>
        <begin position="189"/>
        <end position="222"/>
    </location>
</feature>
<keyword evidence="9" id="KW-0378">Hydrolase</keyword>
<dbReference type="AlphaFoldDB" id="A0A938BQM3"/>
<comment type="similarity">
    <text evidence="2 8">Belongs to the peptidase A24 family.</text>
</comment>
<evidence type="ECO:0000259" key="12">
    <source>
        <dbReference type="Pfam" id="PF06750"/>
    </source>
</evidence>
<dbReference type="Pfam" id="PF01478">
    <property type="entry name" value="Peptidase_A24"/>
    <property type="match status" value="1"/>
</dbReference>
<keyword evidence="9" id="KW-0489">Methyltransferase</keyword>
<evidence type="ECO:0000313" key="14">
    <source>
        <dbReference type="Proteomes" id="UP000748308"/>
    </source>
</evidence>
<dbReference type="InterPro" id="IPR010627">
    <property type="entry name" value="Prepilin_pept_A24_N"/>
</dbReference>
<feature type="domain" description="Prepilin type IV endopeptidase peptidase" evidence="11">
    <location>
        <begin position="112"/>
        <end position="218"/>
    </location>
</feature>
<dbReference type="GO" id="GO:0006465">
    <property type="term" value="P:signal peptide processing"/>
    <property type="evidence" value="ECO:0007669"/>
    <property type="project" value="TreeGrafter"/>
</dbReference>
<name>A0A938BQM3_UNCEI</name>
<dbReference type="Pfam" id="PF06750">
    <property type="entry name" value="A24_N_bact"/>
    <property type="match status" value="1"/>
</dbReference>
<accession>A0A938BQM3</accession>
<evidence type="ECO:0000256" key="10">
    <source>
        <dbReference type="SAM" id="Phobius"/>
    </source>
</evidence>
<keyword evidence="4" id="KW-0997">Cell inner membrane</keyword>
<dbReference type="PRINTS" id="PR00864">
    <property type="entry name" value="PREPILNPTASE"/>
</dbReference>
<dbReference type="PANTHER" id="PTHR30487:SF0">
    <property type="entry name" value="PREPILIN LEADER PEPTIDASE_N-METHYLTRANSFERASE-RELATED"/>
    <property type="match status" value="1"/>
</dbReference>
<evidence type="ECO:0000256" key="3">
    <source>
        <dbReference type="ARBA" id="ARBA00022475"/>
    </source>
</evidence>
<dbReference type="GO" id="GO:0008168">
    <property type="term" value="F:methyltransferase activity"/>
    <property type="evidence" value="ECO:0007669"/>
    <property type="project" value="UniProtKB-KW"/>
</dbReference>
<keyword evidence="5 9" id="KW-0812">Transmembrane</keyword>
<keyword evidence="7 10" id="KW-0472">Membrane</keyword>
<dbReference type="InterPro" id="IPR000045">
    <property type="entry name" value="Prepilin_IV_endopep_pep"/>
</dbReference>
<comment type="function">
    <text evidence="9">Plays an essential role in type IV pili and type II pseudopili formation by proteolytically removing the leader sequence from substrate proteins and subsequently monomethylating the alpha-amino group of the newly exposed N-terminal phenylalanine.</text>
</comment>
<dbReference type="EC" id="2.1.1.-" evidence="9"/>
<comment type="catalytic activity">
    <reaction evidence="9">
        <text>Typically cleaves a -Gly-|-Phe- bond to release an N-terminal, basic peptide of 5-8 residues from type IV prepilin, and then N-methylates the new N-terminal amino group, the methyl donor being S-adenosyl-L-methionine.</text>
        <dbReference type="EC" id="3.4.23.43"/>
    </reaction>
</comment>
<evidence type="ECO:0000256" key="1">
    <source>
        <dbReference type="ARBA" id="ARBA00004429"/>
    </source>
</evidence>
<comment type="caution">
    <text evidence="13">The sequence shown here is derived from an EMBL/GenBank/DDBJ whole genome shotgun (WGS) entry which is preliminary data.</text>
</comment>
<evidence type="ECO:0000256" key="4">
    <source>
        <dbReference type="ARBA" id="ARBA00022519"/>
    </source>
</evidence>
<evidence type="ECO:0000256" key="9">
    <source>
        <dbReference type="RuleBase" id="RU003794"/>
    </source>
</evidence>
<dbReference type="PANTHER" id="PTHR30487">
    <property type="entry name" value="TYPE 4 PREPILIN-LIKE PROTEINS LEADER PEPTIDE-PROCESSING ENZYME"/>
    <property type="match status" value="1"/>
</dbReference>
<dbReference type="InterPro" id="IPR050882">
    <property type="entry name" value="Prepilin_peptidase/N-MTase"/>
</dbReference>
<evidence type="ECO:0000313" key="13">
    <source>
        <dbReference type="EMBL" id="MBM3316996.1"/>
    </source>
</evidence>
<dbReference type="Gene3D" id="1.20.120.1220">
    <property type="match status" value="1"/>
</dbReference>
<feature type="transmembrane region" description="Helical" evidence="10">
    <location>
        <begin position="155"/>
        <end position="177"/>
    </location>
</feature>
<dbReference type="GO" id="GO:0032259">
    <property type="term" value="P:methylation"/>
    <property type="evidence" value="ECO:0007669"/>
    <property type="project" value="UniProtKB-KW"/>
</dbReference>
<feature type="transmembrane region" description="Helical" evidence="10">
    <location>
        <begin position="82"/>
        <end position="100"/>
    </location>
</feature>
<evidence type="ECO:0000256" key="2">
    <source>
        <dbReference type="ARBA" id="ARBA00005801"/>
    </source>
</evidence>
<feature type="transmembrane region" description="Helical" evidence="10">
    <location>
        <begin position="106"/>
        <end position="124"/>
    </location>
</feature>
<gene>
    <name evidence="13" type="ORF">FJY75_04000</name>
</gene>
<evidence type="ECO:0000256" key="6">
    <source>
        <dbReference type="ARBA" id="ARBA00022989"/>
    </source>
</evidence>
<evidence type="ECO:0000256" key="7">
    <source>
        <dbReference type="ARBA" id="ARBA00023136"/>
    </source>
</evidence>
<keyword evidence="3" id="KW-1003">Cell membrane</keyword>
<feature type="domain" description="Prepilin peptidase A24 N-terminal" evidence="12">
    <location>
        <begin position="17"/>
        <end position="99"/>
    </location>
</feature>
<dbReference type="GO" id="GO:0004190">
    <property type="term" value="F:aspartic-type endopeptidase activity"/>
    <property type="evidence" value="ECO:0007669"/>
    <property type="project" value="UniProtKB-EC"/>
</dbReference>
<feature type="transmembrane region" description="Helical" evidence="10">
    <location>
        <begin position="234"/>
        <end position="253"/>
    </location>
</feature>
<evidence type="ECO:0000256" key="8">
    <source>
        <dbReference type="RuleBase" id="RU003793"/>
    </source>
</evidence>
<evidence type="ECO:0000259" key="11">
    <source>
        <dbReference type="Pfam" id="PF01478"/>
    </source>
</evidence>
<dbReference type="EC" id="3.4.23.43" evidence="9"/>
<feature type="transmembrane region" description="Helical" evidence="10">
    <location>
        <begin position="12"/>
        <end position="33"/>
    </location>
</feature>
<dbReference type="Proteomes" id="UP000748308">
    <property type="component" value="Unassembled WGS sequence"/>
</dbReference>
<reference evidence="13" key="1">
    <citation type="submission" date="2019-03" db="EMBL/GenBank/DDBJ databases">
        <title>Lake Tanganyika Metagenome-Assembled Genomes (MAGs).</title>
        <authorList>
            <person name="Tran P."/>
        </authorList>
    </citation>
    <scope>NUCLEOTIDE SEQUENCE</scope>
    <source>
        <strain evidence="13">M_DeepCast_400m_m2_100</strain>
    </source>
</reference>